<proteinExistence type="predicted"/>
<evidence type="ECO:0000313" key="1">
    <source>
        <dbReference type="EMBL" id="TNM70873.1"/>
    </source>
</evidence>
<organism evidence="1 2">
    <name type="scientific">Deinococcus radiopugnans ATCC 19172</name>
    <dbReference type="NCBI Taxonomy" id="585398"/>
    <lineage>
        <taxon>Bacteria</taxon>
        <taxon>Thermotogati</taxon>
        <taxon>Deinococcota</taxon>
        <taxon>Deinococci</taxon>
        <taxon>Deinococcales</taxon>
        <taxon>Deinococcaceae</taxon>
        <taxon>Deinococcus</taxon>
    </lineage>
</organism>
<gene>
    <name evidence="1" type="ORF">FHR04_11790</name>
</gene>
<sequence length="122" mass="13171">MNFTLQGNIQDITIGLKGQTSDRYDNNYKTTATGEQLANIGNGKYRVTFDANSSNGAFLPQSIIVNPVAVTVKVVSATGNVGGFYPQLVVNTGTSNFTINNILRTVQVYSNCNVTQTTQEEI</sequence>
<protein>
    <submittedName>
        <fullName evidence="1">Uncharacterized protein</fullName>
    </submittedName>
</protein>
<accession>A0A5C4Y773</accession>
<comment type="caution">
    <text evidence="1">The sequence shown here is derived from an EMBL/GenBank/DDBJ whole genome shotgun (WGS) entry which is preliminary data.</text>
</comment>
<evidence type="ECO:0000313" key="2">
    <source>
        <dbReference type="Proteomes" id="UP000313988"/>
    </source>
</evidence>
<reference evidence="1 2" key="1">
    <citation type="submission" date="2019-06" db="EMBL/GenBank/DDBJ databases">
        <title>Genome sequence of Deinococcus radiopugnans ATCC 19172.</title>
        <authorList>
            <person name="Maclea K.S."/>
            <person name="Maynard C.R."/>
        </authorList>
    </citation>
    <scope>NUCLEOTIDE SEQUENCE [LARGE SCALE GENOMIC DNA]</scope>
    <source>
        <strain evidence="1 2">ATCC 19172</strain>
    </source>
</reference>
<dbReference type="Proteomes" id="UP000313988">
    <property type="component" value="Unassembled WGS sequence"/>
</dbReference>
<dbReference type="EMBL" id="VDMO01000011">
    <property type="protein sequence ID" value="TNM70873.1"/>
    <property type="molecule type" value="Genomic_DNA"/>
</dbReference>
<dbReference type="AlphaFoldDB" id="A0A5C4Y773"/>
<dbReference type="OrthoDB" id="66439at2"/>
<name>A0A5C4Y773_9DEIO</name>